<evidence type="ECO:0000256" key="1">
    <source>
        <dbReference type="ARBA" id="ARBA00001946"/>
    </source>
</evidence>
<evidence type="ECO:0000256" key="2">
    <source>
        <dbReference type="ARBA" id="ARBA00005135"/>
    </source>
</evidence>
<accession>A0AAD9IKP8</accession>
<dbReference type="EMBL" id="JASFZW010000006">
    <property type="protein sequence ID" value="KAK2077742.1"/>
    <property type="molecule type" value="Genomic_DNA"/>
</dbReference>
<sequence>MAMTATSGTSEQGILDRIPPHVEQVLRQADAICFDVDSTFCEDESIDEIAAHVGVGAEVAAMTHQAMGGTVTFQDSLAARLAIIRPSLSVLTDFLSIHPPRVSRSIPDIVSYCAQRGIQVFLVSGGFHQVIDPLAASMGIPSDHVFANRILHNDAGEYAGFDPTCFTSRSGGKKDAVVHLKATQGFKTVIMVGDGATDAEAKAPGGADIFIGYGGVVHRRAVEERADWYILDLKDLLAALQATHTD</sequence>
<evidence type="ECO:0000256" key="8">
    <source>
        <dbReference type="ARBA" id="ARBA00023299"/>
    </source>
</evidence>
<dbReference type="PANTHER" id="PTHR43344:SF2">
    <property type="entry name" value="PHOSPHOSERINE PHOSPHATASE"/>
    <property type="match status" value="1"/>
</dbReference>
<protein>
    <recommendedName>
        <fullName evidence="3">phosphoserine phosphatase</fullName>
        <ecNumber evidence="3">3.1.3.3</ecNumber>
    </recommendedName>
</protein>
<evidence type="ECO:0000256" key="5">
    <source>
        <dbReference type="ARBA" id="ARBA00022723"/>
    </source>
</evidence>
<dbReference type="EC" id="3.1.3.3" evidence="3"/>
<keyword evidence="10" id="KW-1185">Reference proteome</keyword>
<comment type="pathway">
    <text evidence="2">Amino-acid biosynthesis; L-serine biosynthesis; L-serine from 3-phospho-D-glycerate: step 3/3.</text>
</comment>
<dbReference type="Proteomes" id="UP001255856">
    <property type="component" value="Unassembled WGS sequence"/>
</dbReference>
<dbReference type="CDD" id="cd04309">
    <property type="entry name" value="HAD_PSP_eu"/>
    <property type="match status" value="1"/>
</dbReference>
<dbReference type="InterPro" id="IPR036412">
    <property type="entry name" value="HAD-like_sf"/>
</dbReference>
<keyword evidence="7" id="KW-0460">Magnesium</keyword>
<keyword evidence="8" id="KW-0718">Serine biosynthesis</keyword>
<dbReference type="GO" id="GO:0009507">
    <property type="term" value="C:chloroplast"/>
    <property type="evidence" value="ECO:0007669"/>
    <property type="project" value="TreeGrafter"/>
</dbReference>
<dbReference type="Gene3D" id="3.40.50.1000">
    <property type="entry name" value="HAD superfamily/HAD-like"/>
    <property type="match status" value="1"/>
</dbReference>
<dbReference type="InterPro" id="IPR050582">
    <property type="entry name" value="HAD-like_SerB"/>
</dbReference>
<dbReference type="AlphaFoldDB" id="A0AAD9IKP8"/>
<dbReference type="InterPro" id="IPR023214">
    <property type="entry name" value="HAD_sf"/>
</dbReference>
<keyword evidence="5" id="KW-0479">Metal-binding</keyword>
<dbReference type="GO" id="GO:0006564">
    <property type="term" value="P:L-serine biosynthetic process"/>
    <property type="evidence" value="ECO:0007669"/>
    <property type="project" value="UniProtKB-KW"/>
</dbReference>
<proteinExistence type="predicted"/>
<comment type="cofactor">
    <cofactor evidence="1">
        <name>Mg(2+)</name>
        <dbReference type="ChEBI" id="CHEBI:18420"/>
    </cofactor>
</comment>
<comment type="caution">
    <text evidence="9">The sequence shown here is derived from an EMBL/GenBank/DDBJ whole genome shotgun (WGS) entry which is preliminary data.</text>
</comment>
<organism evidence="9 10">
    <name type="scientific">Prototheca wickerhamii</name>
    <dbReference type="NCBI Taxonomy" id="3111"/>
    <lineage>
        <taxon>Eukaryota</taxon>
        <taxon>Viridiplantae</taxon>
        <taxon>Chlorophyta</taxon>
        <taxon>core chlorophytes</taxon>
        <taxon>Trebouxiophyceae</taxon>
        <taxon>Chlorellales</taxon>
        <taxon>Chlorellaceae</taxon>
        <taxon>Prototheca</taxon>
    </lineage>
</organism>
<gene>
    <name evidence="9" type="ORF">QBZ16_004589</name>
</gene>
<evidence type="ECO:0000256" key="6">
    <source>
        <dbReference type="ARBA" id="ARBA00022801"/>
    </source>
</evidence>
<dbReference type="SUPFAM" id="SSF56784">
    <property type="entry name" value="HAD-like"/>
    <property type="match status" value="1"/>
</dbReference>
<dbReference type="GO" id="GO:0000287">
    <property type="term" value="F:magnesium ion binding"/>
    <property type="evidence" value="ECO:0007669"/>
    <property type="project" value="TreeGrafter"/>
</dbReference>
<reference evidence="9" key="1">
    <citation type="submission" date="2021-01" db="EMBL/GenBank/DDBJ databases">
        <authorList>
            <person name="Eckstrom K.M.E."/>
        </authorList>
    </citation>
    <scope>NUCLEOTIDE SEQUENCE</scope>
    <source>
        <strain evidence="9">UVCC 0001</strain>
    </source>
</reference>
<evidence type="ECO:0000256" key="4">
    <source>
        <dbReference type="ARBA" id="ARBA00022605"/>
    </source>
</evidence>
<evidence type="ECO:0000256" key="3">
    <source>
        <dbReference type="ARBA" id="ARBA00012640"/>
    </source>
</evidence>
<keyword evidence="4" id="KW-0028">Amino-acid biosynthesis</keyword>
<dbReference type="NCBIfam" id="TIGR01488">
    <property type="entry name" value="HAD-SF-IB"/>
    <property type="match status" value="1"/>
</dbReference>
<keyword evidence="6" id="KW-0378">Hydrolase</keyword>
<dbReference type="PANTHER" id="PTHR43344">
    <property type="entry name" value="PHOSPHOSERINE PHOSPHATASE"/>
    <property type="match status" value="1"/>
</dbReference>
<dbReference type="Pfam" id="PF00702">
    <property type="entry name" value="Hydrolase"/>
    <property type="match status" value="1"/>
</dbReference>
<evidence type="ECO:0000313" key="9">
    <source>
        <dbReference type="EMBL" id="KAK2077742.1"/>
    </source>
</evidence>
<dbReference type="Gene3D" id="1.10.150.210">
    <property type="entry name" value="Phosphoserine phosphatase, domain 2"/>
    <property type="match status" value="1"/>
</dbReference>
<evidence type="ECO:0000256" key="7">
    <source>
        <dbReference type="ARBA" id="ARBA00022842"/>
    </source>
</evidence>
<dbReference type="GO" id="GO:0036424">
    <property type="term" value="F:L-phosphoserine phosphatase activity"/>
    <property type="evidence" value="ECO:0007669"/>
    <property type="project" value="TreeGrafter"/>
</dbReference>
<name>A0AAD9IKP8_PROWI</name>
<evidence type="ECO:0000313" key="10">
    <source>
        <dbReference type="Proteomes" id="UP001255856"/>
    </source>
</evidence>